<proteinExistence type="predicted"/>
<comment type="caution">
    <text evidence="1">The sequence shown here is derived from an EMBL/GenBank/DDBJ whole genome shotgun (WGS) entry which is preliminary data.</text>
</comment>
<name>A0ACC2K234_PERAE</name>
<reference evidence="1 2" key="1">
    <citation type="journal article" date="2022" name="Hortic Res">
        <title>A haplotype resolved chromosomal level avocado genome allows analysis of novel avocado genes.</title>
        <authorList>
            <person name="Nath O."/>
            <person name="Fletcher S.J."/>
            <person name="Hayward A."/>
            <person name="Shaw L.M."/>
            <person name="Masouleh A.K."/>
            <person name="Furtado A."/>
            <person name="Henry R.J."/>
            <person name="Mitter N."/>
        </authorList>
    </citation>
    <scope>NUCLEOTIDE SEQUENCE [LARGE SCALE GENOMIC DNA]</scope>
    <source>
        <strain evidence="2">cv. Hass</strain>
    </source>
</reference>
<evidence type="ECO:0000313" key="2">
    <source>
        <dbReference type="Proteomes" id="UP001234297"/>
    </source>
</evidence>
<dbReference type="EMBL" id="CM056820">
    <property type="protein sequence ID" value="KAJ8615173.1"/>
    <property type="molecule type" value="Genomic_DNA"/>
</dbReference>
<evidence type="ECO:0000313" key="1">
    <source>
        <dbReference type="EMBL" id="KAJ8615173.1"/>
    </source>
</evidence>
<organism evidence="1 2">
    <name type="scientific">Persea americana</name>
    <name type="common">Avocado</name>
    <dbReference type="NCBI Taxonomy" id="3435"/>
    <lineage>
        <taxon>Eukaryota</taxon>
        <taxon>Viridiplantae</taxon>
        <taxon>Streptophyta</taxon>
        <taxon>Embryophyta</taxon>
        <taxon>Tracheophyta</taxon>
        <taxon>Spermatophyta</taxon>
        <taxon>Magnoliopsida</taxon>
        <taxon>Magnoliidae</taxon>
        <taxon>Laurales</taxon>
        <taxon>Lauraceae</taxon>
        <taxon>Persea</taxon>
    </lineage>
</organism>
<gene>
    <name evidence="1" type="ORF">MRB53_034545</name>
</gene>
<sequence length="109" mass="12188">MPSPRALTELKGLQGRLAYIRRFISNLSGKCRPFSRLMKKGVDFVWDAECEAAFQDIKSYLTKPPVLAVPTTGKPFILYTRALDYSLGALLAQENDGGKEAALYYLSHM</sequence>
<accession>A0ACC2K234</accession>
<protein>
    <submittedName>
        <fullName evidence="1">Uncharacterized protein</fullName>
    </submittedName>
</protein>
<dbReference type="Proteomes" id="UP001234297">
    <property type="component" value="Chromosome 12"/>
</dbReference>
<keyword evidence="2" id="KW-1185">Reference proteome</keyword>